<proteinExistence type="predicted"/>
<keyword evidence="2" id="KW-1185">Reference proteome</keyword>
<dbReference type="EMBL" id="JAAIUW010000005">
    <property type="protein sequence ID" value="KAF7832174.1"/>
    <property type="molecule type" value="Genomic_DNA"/>
</dbReference>
<evidence type="ECO:0000313" key="1">
    <source>
        <dbReference type="EMBL" id="KAF7832174.1"/>
    </source>
</evidence>
<dbReference type="Proteomes" id="UP000634136">
    <property type="component" value="Unassembled WGS sequence"/>
</dbReference>
<dbReference type="AlphaFoldDB" id="A0A834WTU8"/>
<sequence length="38" mass="4280">MTSHTIVAITSAIRPLNPLGYPNIMRSDRFDSLVQQHV</sequence>
<protein>
    <submittedName>
        <fullName evidence="1">Uncharacterized protein</fullName>
    </submittedName>
</protein>
<comment type="caution">
    <text evidence="1">The sequence shown here is derived from an EMBL/GenBank/DDBJ whole genome shotgun (WGS) entry which is preliminary data.</text>
</comment>
<organism evidence="1 2">
    <name type="scientific">Senna tora</name>
    <dbReference type="NCBI Taxonomy" id="362788"/>
    <lineage>
        <taxon>Eukaryota</taxon>
        <taxon>Viridiplantae</taxon>
        <taxon>Streptophyta</taxon>
        <taxon>Embryophyta</taxon>
        <taxon>Tracheophyta</taxon>
        <taxon>Spermatophyta</taxon>
        <taxon>Magnoliopsida</taxon>
        <taxon>eudicotyledons</taxon>
        <taxon>Gunneridae</taxon>
        <taxon>Pentapetalae</taxon>
        <taxon>rosids</taxon>
        <taxon>fabids</taxon>
        <taxon>Fabales</taxon>
        <taxon>Fabaceae</taxon>
        <taxon>Caesalpinioideae</taxon>
        <taxon>Cassia clade</taxon>
        <taxon>Senna</taxon>
    </lineage>
</organism>
<name>A0A834WTU8_9FABA</name>
<accession>A0A834WTU8</accession>
<gene>
    <name evidence="1" type="ORF">G2W53_014507</name>
</gene>
<reference evidence="1" key="1">
    <citation type="submission" date="2020-09" db="EMBL/GenBank/DDBJ databases">
        <title>Genome-Enabled Discovery of Anthraquinone Biosynthesis in Senna tora.</title>
        <authorList>
            <person name="Kang S.-H."/>
            <person name="Pandey R.P."/>
            <person name="Lee C.-M."/>
            <person name="Sim J.-S."/>
            <person name="Jeong J.-T."/>
            <person name="Choi B.-S."/>
            <person name="Jung M."/>
            <person name="Ginzburg D."/>
            <person name="Zhao K."/>
            <person name="Won S.Y."/>
            <person name="Oh T.-J."/>
            <person name="Yu Y."/>
            <person name="Kim N.-H."/>
            <person name="Lee O.R."/>
            <person name="Lee T.-H."/>
            <person name="Bashyal P."/>
            <person name="Kim T.-S."/>
            <person name="Lee W.-H."/>
            <person name="Kawkins C."/>
            <person name="Kim C.-K."/>
            <person name="Kim J.S."/>
            <person name="Ahn B.O."/>
            <person name="Rhee S.Y."/>
            <person name="Sohng J.K."/>
        </authorList>
    </citation>
    <scope>NUCLEOTIDE SEQUENCE</scope>
    <source>
        <tissue evidence="1">Leaf</tissue>
    </source>
</reference>
<evidence type="ECO:0000313" key="2">
    <source>
        <dbReference type="Proteomes" id="UP000634136"/>
    </source>
</evidence>